<gene>
    <name evidence="2" type="ORF">DIZ78_14550</name>
</gene>
<proteinExistence type="predicted"/>
<protein>
    <recommendedName>
        <fullName evidence="1">KAP NTPase domain-containing protein</fullName>
    </recommendedName>
</protein>
<dbReference type="PANTHER" id="PTHR22674:SF6">
    <property type="entry name" value="NTPASE KAP FAMILY P-LOOP DOMAIN-CONTAINING PROTEIN 1"/>
    <property type="match status" value="1"/>
</dbReference>
<dbReference type="InterPro" id="IPR052754">
    <property type="entry name" value="NTPase_KAP_P-loop"/>
</dbReference>
<dbReference type="InterPro" id="IPR011646">
    <property type="entry name" value="KAP_P-loop"/>
</dbReference>
<evidence type="ECO:0000313" key="2">
    <source>
        <dbReference type="EMBL" id="RDH83218.1"/>
    </source>
</evidence>
<accession>A0A370DE86</accession>
<dbReference type="SUPFAM" id="SSF52540">
    <property type="entry name" value="P-loop containing nucleoside triphosphate hydrolases"/>
    <property type="match status" value="1"/>
</dbReference>
<dbReference type="EMBL" id="QFXE01000020">
    <property type="protein sequence ID" value="RDH83218.1"/>
    <property type="molecule type" value="Genomic_DNA"/>
</dbReference>
<dbReference type="AlphaFoldDB" id="A0A370DE86"/>
<sequence length="523" mass="58990">MAAMGRYKNDQWNLDDSFGLGGTGDILAHMALDTDPPFTLGITGKWGSGKTSVMRTAFATLKGNSLQQGLAFEKTISERETAHWKALAFDNTQRKRKLDWDDDLKSTAGECLSIWFSPWQHQNEQNPLIPLLLEIRTQFSTWIKLKEKANKLNRRGGLAGLKLIELVLDAAATLFIGRNVNVARGASDSVHKTWNEAAPNLTELSDGQRFHLLFQDAVENILTTIAGKDNPSELETGARLIIFIDDLDRCEESVAVTLLESIKLYLGSRRCVFVLGLDDTALLGTLSRHWQDRSEDDNRDYLDKLFQATLAIPQPNQTSVKTEIAKQLALHDISDGTAVQCTNDITNLLEPNPRKLKNFTNSLCAAWELGLGHGWQGSNTLLLRKLILFQYLRLSHRPVWRLLERQPQTLKLLHRTITGASETEPLEMEGLKLQDQRLAQEMFSRAFAHVLQDTVESTLRGTPSSLESRHRNMELEQAVNLFIDRLDRKRSDETFKALFETVFTKDDILDSHFLSLPDPESAS</sequence>
<dbReference type="Proteomes" id="UP000254771">
    <property type="component" value="Unassembled WGS sequence"/>
</dbReference>
<dbReference type="PANTHER" id="PTHR22674">
    <property type="entry name" value="NTPASE, KAP FAMILY P-LOOP DOMAIN-CONTAINING 1"/>
    <property type="match status" value="1"/>
</dbReference>
<dbReference type="Pfam" id="PF07693">
    <property type="entry name" value="KAP_NTPase"/>
    <property type="match status" value="1"/>
</dbReference>
<feature type="domain" description="KAP NTPase" evidence="1">
    <location>
        <begin position="28"/>
        <end position="363"/>
    </location>
</feature>
<dbReference type="Gene3D" id="3.40.50.300">
    <property type="entry name" value="P-loop containing nucleotide triphosphate hydrolases"/>
    <property type="match status" value="1"/>
</dbReference>
<evidence type="ECO:0000313" key="3">
    <source>
        <dbReference type="Proteomes" id="UP000254771"/>
    </source>
</evidence>
<reference evidence="2 3" key="1">
    <citation type="journal article" date="2018" name="ISME J.">
        <title>Endosymbiont genomes yield clues of tubeworm success.</title>
        <authorList>
            <person name="Li Y."/>
            <person name="Liles M.R."/>
            <person name="Halanych K.M."/>
        </authorList>
    </citation>
    <scope>NUCLEOTIDE SEQUENCE [LARGE SCALE GENOMIC DNA]</scope>
    <source>
        <strain evidence="2">A1462</strain>
    </source>
</reference>
<comment type="caution">
    <text evidence="2">The sequence shown here is derived from an EMBL/GenBank/DDBJ whole genome shotgun (WGS) entry which is preliminary data.</text>
</comment>
<organism evidence="2 3">
    <name type="scientific">endosymbiont of Escarpia spicata</name>
    <dbReference type="NCBI Taxonomy" id="2200908"/>
    <lineage>
        <taxon>Bacteria</taxon>
        <taxon>Pseudomonadati</taxon>
        <taxon>Pseudomonadota</taxon>
        <taxon>Gammaproteobacteria</taxon>
        <taxon>sulfur-oxidizing symbionts</taxon>
    </lineage>
</organism>
<dbReference type="InterPro" id="IPR027417">
    <property type="entry name" value="P-loop_NTPase"/>
</dbReference>
<name>A0A370DE86_9GAMM</name>
<evidence type="ECO:0000259" key="1">
    <source>
        <dbReference type="Pfam" id="PF07693"/>
    </source>
</evidence>
<keyword evidence="3" id="KW-1185">Reference proteome</keyword>